<reference evidence="2" key="1">
    <citation type="journal article" date="2019" name="Int. J. Syst. Evol. Microbiol.">
        <title>The Global Catalogue of Microorganisms (GCM) 10K type strain sequencing project: providing services to taxonomists for standard genome sequencing and annotation.</title>
        <authorList>
            <consortium name="The Broad Institute Genomics Platform"/>
            <consortium name="The Broad Institute Genome Sequencing Center for Infectious Disease"/>
            <person name="Wu L."/>
            <person name="Ma J."/>
        </authorList>
    </citation>
    <scope>NUCLEOTIDE SEQUENCE [LARGE SCALE GENOMIC DNA]</scope>
    <source>
        <strain evidence="2">CCUG 63830</strain>
    </source>
</reference>
<accession>A0ABW1ZSM5</accession>
<protein>
    <submittedName>
        <fullName evidence="1">Uncharacterized protein</fullName>
    </submittedName>
</protein>
<dbReference type="RefSeq" id="WP_224612416.1">
    <property type="nucleotide sequence ID" value="NZ_JAIQXV010000026.1"/>
</dbReference>
<gene>
    <name evidence="1" type="ORF">ACFP90_21830</name>
</gene>
<dbReference type="EMBL" id="JBHSWB010000002">
    <property type="protein sequence ID" value="MFC6662695.1"/>
    <property type="molecule type" value="Genomic_DNA"/>
</dbReference>
<sequence length="134" mass="15215">MTRRPPQAARQAEERRLQARHVNLTQEVRALFGRDAYSVVLYRGYRLDQLVIRESFHVYGRDGRPLEPVLAPSGSRLLDLLQDLMDLHGVGHWLLDDTLLTRAQPGQMPESRPFDTFAVGAGRFAPALPDVPWS</sequence>
<evidence type="ECO:0000313" key="1">
    <source>
        <dbReference type="EMBL" id="MFC6662695.1"/>
    </source>
</evidence>
<proteinExistence type="predicted"/>
<name>A0ABW1ZSM5_9DEIO</name>
<dbReference type="Proteomes" id="UP001596317">
    <property type="component" value="Unassembled WGS sequence"/>
</dbReference>
<keyword evidence="2" id="KW-1185">Reference proteome</keyword>
<evidence type="ECO:0000313" key="2">
    <source>
        <dbReference type="Proteomes" id="UP001596317"/>
    </source>
</evidence>
<comment type="caution">
    <text evidence="1">The sequence shown here is derived from an EMBL/GenBank/DDBJ whole genome shotgun (WGS) entry which is preliminary data.</text>
</comment>
<organism evidence="1 2">
    <name type="scientific">Deinococcus multiflagellatus</name>
    <dbReference type="NCBI Taxonomy" id="1656887"/>
    <lineage>
        <taxon>Bacteria</taxon>
        <taxon>Thermotogati</taxon>
        <taxon>Deinococcota</taxon>
        <taxon>Deinococci</taxon>
        <taxon>Deinococcales</taxon>
        <taxon>Deinococcaceae</taxon>
        <taxon>Deinococcus</taxon>
    </lineage>
</organism>